<comment type="caution">
    <text evidence="3">The sequence shown here is derived from an EMBL/GenBank/DDBJ whole genome shotgun (WGS) entry which is preliminary data.</text>
</comment>
<dbReference type="Pfam" id="PF00501">
    <property type="entry name" value="AMP-binding"/>
    <property type="match status" value="1"/>
</dbReference>
<dbReference type="EMBL" id="QHKO01000009">
    <property type="protein sequence ID" value="RAL20570.1"/>
    <property type="molecule type" value="Genomic_DNA"/>
</dbReference>
<dbReference type="GO" id="GO:0070566">
    <property type="term" value="F:adenylyltransferase activity"/>
    <property type="evidence" value="ECO:0007669"/>
    <property type="project" value="TreeGrafter"/>
</dbReference>
<dbReference type="SUPFAM" id="SSF56801">
    <property type="entry name" value="Acetyl-CoA synthetase-like"/>
    <property type="match status" value="1"/>
</dbReference>
<dbReference type="InterPro" id="IPR045851">
    <property type="entry name" value="AMP-bd_C_sf"/>
</dbReference>
<dbReference type="GO" id="GO:0006633">
    <property type="term" value="P:fatty acid biosynthetic process"/>
    <property type="evidence" value="ECO:0007669"/>
    <property type="project" value="TreeGrafter"/>
</dbReference>
<dbReference type="InterPro" id="IPR042099">
    <property type="entry name" value="ANL_N_sf"/>
</dbReference>
<comment type="similarity">
    <text evidence="1">Belongs to the ATP-dependent AMP-binding enzyme family.</text>
</comment>
<dbReference type="AlphaFoldDB" id="A0A328C2S0"/>
<gene>
    <name evidence="3" type="ORF">DL240_16160</name>
</gene>
<feature type="domain" description="AMP-dependent synthetase/ligase" evidence="2">
    <location>
        <begin position="78"/>
        <end position="485"/>
    </location>
</feature>
<accession>A0A328C2S0</accession>
<organism evidence="3 4">
    <name type="scientific">Lujinxingia litoralis</name>
    <dbReference type="NCBI Taxonomy" id="2211119"/>
    <lineage>
        <taxon>Bacteria</taxon>
        <taxon>Deltaproteobacteria</taxon>
        <taxon>Bradymonadales</taxon>
        <taxon>Lujinxingiaceae</taxon>
        <taxon>Lujinxingia</taxon>
    </lineage>
</organism>
<keyword evidence="4" id="KW-1185">Reference proteome</keyword>
<proteinExistence type="inferred from homology"/>
<evidence type="ECO:0000313" key="3">
    <source>
        <dbReference type="EMBL" id="RAL20570.1"/>
    </source>
</evidence>
<evidence type="ECO:0000313" key="4">
    <source>
        <dbReference type="Proteomes" id="UP000249169"/>
    </source>
</evidence>
<evidence type="ECO:0000256" key="1">
    <source>
        <dbReference type="ARBA" id="ARBA00006432"/>
    </source>
</evidence>
<dbReference type="PANTHER" id="PTHR22754">
    <property type="entry name" value="DISCO-INTERACTING PROTEIN 2 DIP2 -RELATED"/>
    <property type="match status" value="1"/>
</dbReference>
<dbReference type="InterPro" id="IPR000873">
    <property type="entry name" value="AMP-dep_synth/lig_dom"/>
</dbReference>
<name>A0A328C2S0_9DELT</name>
<dbReference type="Proteomes" id="UP000249169">
    <property type="component" value="Unassembled WGS sequence"/>
</dbReference>
<dbReference type="Gene3D" id="3.40.50.12780">
    <property type="entry name" value="N-terminal domain of ligase-like"/>
    <property type="match status" value="1"/>
</dbReference>
<evidence type="ECO:0000259" key="2">
    <source>
        <dbReference type="Pfam" id="PF00501"/>
    </source>
</evidence>
<dbReference type="PANTHER" id="PTHR22754:SF32">
    <property type="entry name" value="DISCO-INTERACTING PROTEIN 2"/>
    <property type="match status" value="1"/>
</dbReference>
<dbReference type="GO" id="GO:0005886">
    <property type="term" value="C:plasma membrane"/>
    <property type="evidence" value="ECO:0007669"/>
    <property type="project" value="TreeGrafter"/>
</dbReference>
<protein>
    <recommendedName>
        <fullName evidence="2">AMP-dependent synthetase/ligase domain-containing protein</fullName>
    </recommendedName>
</protein>
<sequence>MSVETYVPPRKRRNHWEFFQCTPAPASTGPKTSRYKQTGSAAGFGLLLDDESAMTSEFYDDAQARSRQWPSLFGLLHTRAQRSPARGIYMRDGRGAQEFRTYTQLLSGAERVAHALQERGVGPGERVLIAQPTGFDALMSFFGVCALGAIPVPLPWPRDIDAFKGLANLARWRRIALRYDARVLLCADLGVRAESGWRGIWPPHPLQLVLDPQHLLARQPARVCIEPYQPRADDVAYIQSTSGTTGAPRGVELTHRGLRTSLEAIGRRINASSRDVQVSWLPLDNIMGLVGAVFFAMHWDIRLVLMTPERFLAQPEDWFWAIHDHRATLSLAPNFAYNYCVRRCQSSALKGLDLSCWRIAMNGSEPVRAQHMHRFRERFKPFGLPAFAQMPVYGMSEATLGVSFHQAGKAPRIDGINRRLLEWEGRAEPLPAEGAPSPYERMHVVSVGRPLEPLSLKIVDSRGRELPERDLGEIAIEGPTVMAGYVASTVRDADGEPPTRLEEGWLKTGDLGYLADGDLFFVARRSDCIEAESGQRLIFPEEVELFVDSVDGVRSGSTAVFAAHQHGAETRIVVAFEVQAGADAAELDPRITALLKAHLDVHPARLLHLSPRTIPKTASGKVRRQLCAELYGAGRLERRSAGALRAGLRDLGEALAASSESAAARLRALFGASRG</sequence>
<dbReference type="Gene3D" id="3.30.300.30">
    <property type="match status" value="1"/>
</dbReference>
<reference evidence="3 4" key="1">
    <citation type="submission" date="2018-05" db="EMBL/GenBank/DDBJ databases">
        <title>Lujinxingia marina gen. nov. sp. nov., a new facultative anaerobic member of the class Deltaproteobacteria, and proposal of Lujinxingaceae fam. nov.</title>
        <authorList>
            <person name="Li C.-M."/>
        </authorList>
    </citation>
    <scope>NUCLEOTIDE SEQUENCE [LARGE SCALE GENOMIC DNA]</scope>
    <source>
        <strain evidence="3 4">B210</strain>
    </source>
</reference>